<keyword evidence="3" id="KW-1185">Reference proteome</keyword>
<gene>
    <name evidence="2" type="ORF">BU23DRAFT_569100</name>
</gene>
<feature type="transmembrane region" description="Helical" evidence="1">
    <location>
        <begin position="95"/>
        <end position="116"/>
    </location>
</feature>
<protein>
    <submittedName>
        <fullName evidence="2">Uncharacterized protein</fullName>
    </submittedName>
</protein>
<keyword evidence="1" id="KW-0812">Transmembrane</keyword>
<dbReference type="AlphaFoldDB" id="A0A6A5VC35"/>
<evidence type="ECO:0000313" key="2">
    <source>
        <dbReference type="EMBL" id="KAF1972586.1"/>
    </source>
</evidence>
<dbReference type="Proteomes" id="UP000800036">
    <property type="component" value="Unassembled WGS sequence"/>
</dbReference>
<evidence type="ECO:0000313" key="3">
    <source>
        <dbReference type="Proteomes" id="UP000800036"/>
    </source>
</evidence>
<organism evidence="2 3">
    <name type="scientific">Bimuria novae-zelandiae CBS 107.79</name>
    <dbReference type="NCBI Taxonomy" id="1447943"/>
    <lineage>
        <taxon>Eukaryota</taxon>
        <taxon>Fungi</taxon>
        <taxon>Dikarya</taxon>
        <taxon>Ascomycota</taxon>
        <taxon>Pezizomycotina</taxon>
        <taxon>Dothideomycetes</taxon>
        <taxon>Pleosporomycetidae</taxon>
        <taxon>Pleosporales</taxon>
        <taxon>Massarineae</taxon>
        <taxon>Didymosphaeriaceae</taxon>
        <taxon>Bimuria</taxon>
    </lineage>
</organism>
<reference evidence="2" key="1">
    <citation type="journal article" date="2020" name="Stud. Mycol.">
        <title>101 Dothideomycetes genomes: a test case for predicting lifestyles and emergence of pathogens.</title>
        <authorList>
            <person name="Haridas S."/>
            <person name="Albert R."/>
            <person name="Binder M."/>
            <person name="Bloem J."/>
            <person name="Labutti K."/>
            <person name="Salamov A."/>
            <person name="Andreopoulos B."/>
            <person name="Baker S."/>
            <person name="Barry K."/>
            <person name="Bills G."/>
            <person name="Bluhm B."/>
            <person name="Cannon C."/>
            <person name="Castanera R."/>
            <person name="Culley D."/>
            <person name="Daum C."/>
            <person name="Ezra D."/>
            <person name="Gonzalez J."/>
            <person name="Henrissat B."/>
            <person name="Kuo A."/>
            <person name="Liang C."/>
            <person name="Lipzen A."/>
            <person name="Lutzoni F."/>
            <person name="Magnuson J."/>
            <person name="Mondo S."/>
            <person name="Nolan M."/>
            <person name="Ohm R."/>
            <person name="Pangilinan J."/>
            <person name="Park H.-J."/>
            <person name="Ramirez L."/>
            <person name="Alfaro M."/>
            <person name="Sun H."/>
            <person name="Tritt A."/>
            <person name="Yoshinaga Y."/>
            <person name="Zwiers L.-H."/>
            <person name="Turgeon B."/>
            <person name="Goodwin S."/>
            <person name="Spatafora J."/>
            <person name="Crous P."/>
            <person name="Grigoriev I."/>
        </authorList>
    </citation>
    <scope>NUCLEOTIDE SEQUENCE</scope>
    <source>
        <strain evidence="2">CBS 107.79</strain>
    </source>
</reference>
<name>A0A6A5VC35_9PLEO</name>
<proteinExistence type="predicted"/>
<sequence>MWHNLFAISNTLRDMLCAKVPLPAAKRRRLEDGLSISTQNTLTLVLTHAARHLELHSLATRIRFIKFTQQPEENGVSAADSMTSILHAFLDDDTVIYAAPVVIPLLVPATATYLALKTNRGKANRQLGVYKEFLTAIEDNYPAATMLKRLLCAAQEAIVEKETGATWTENGVAGAESSIDGLDDLDRGIQFDLSWIDDAMLEDIGLK</sequence>
<dbReference type="EMBL" id="ML976686">
    <property type="protein sequence ID" value="KAF1972586.1"/>
    <property type="molecule type" value="Genomic_DNA"/>
</dbReference>
<keyword evidence="1" id="KW-1133">Transmembrane helix</keyword>
<evidence type="ECO:0000256" key="1">
    <source>
        <dbReference type="SAM" id="Phobius"/>
    </source>
</evidence>
<keyword evidence="1" id="KW-0472">Membrane</keyword>
<accession>A0A6A5VC35</accession>